<evidence type="ECO:0000256" key="1">
    <source>
        <dbReference type="SAM" id="SignalP"/>
    </source>
</evidence>
<reference evidence="2" key="1">
    <citation type="submission" date="2022-11" db="EMBL/GenBank/DDBJ databases">
        <title>The characterization of three novel Bacteroidetes species and genomic analysis of their roles in tidal elemental geochemical cycles.</title>
        <authorList>
            <person name="Ma K.-J."/>
        </authorList>
    </citation>
    <scope>NUCLEOTIDE SEQUENCE</scope>
    <source>
        <strain evidence="2">M415</strain>
    </source>
</reference>
<keyword evidence="3" id="KW-1185">Reference proteome</keyword>
<evidence type="ECO:0000313" key="2">
    <source>
        <dbReference type="EMBL" id="MCX2719751.1"/>
    </source>
</evidence>
<dbReference type="SUPFAM" id="SSF81901">
    <property type="entry name" value="HCP-like"/>
    <property type="match status" value="1"/>
</dbReference>
<dbReference type="Gene3D" id="2.120.10.30">
    <property type="entry name" value="TolB, C-terminal domain"/>
    <property type="match status" value="1"/>
</dbReference>
<feature type="chain" id="PRO_5041916363" evidence="1">
    <location>
        <begin position="25"/>
        <end position="419"/>
    </location>
</feature>
<dbReference type="EMBL" id="JAPFQP010000002">
    <property type="protein sequence ID" value="MCX2719751.1"/>
    <property type="molecule type" value="Genomic_DNA"/>
</dbReference>
<organism evidence="2 3">
    <name type="scientific">Lentiprolixibacter aurantiacus</name>
    <dbReference type="NCBI Taxonomy" id="2993939"/>
    <lineage>
        <taxon>Bacteria</taxon>
        <taxon>Pseudomonadati</taxon>
        <taxon>Bacteroidota</taxon>
        <taxon>Flavobacteriia</taxon>
        <taxon>Flavobacteriales</taxon>
        <taxon>Flavobacteriaceae</taxon>
        <taxon>Lentiprolixibacter</taxon>
    </lineage>
</organism>
<evidence type="ECO:0000313" key="3">
    <source>
        <dbReference type="Proteomes" id="UP001207116"/>
    </source>
</evidence>
<dbReference type="SUPFAM" id="SSF82171">
    <property type="entry name" value="DPP6 N-terminal domain-like"/>
    <property type="match status" value="1"/>
</dbReference>
<gene>
    <name evidence="2" type="ORF">OO016_09055</name>
</gene>
<sequence>MNRIITYSRVLASLLLLMCFTVSAQRTNASTEYIKKKEAEKRIKDYQKLIRLGYTDQEIFEDLGNVNFLSENYETAAFWYQKLIDLSGVDNVSQSYHERYLYARQQAGLEKSGPEVAQRDWYSRIKEDYQIDQGPVQDEFTRRLAENYQMPEFGRSNQVRNVVDIPDHETYASVASRKGAKSYAPPVAVSADGRTAYFTKVVHVKPLYGVFSKKQPLTKIFRAEREGDQWTNVEEVAVCPKYASAMHPAISPDGKRLFFASDMPGTFGKYDIYVSDIKRDGSLGTAKNLGSKVNTRKNDLYPSVVADNLLFFASDGRDGYGGLDLYAVQVVSNQVGLAMNIGAPFNSRDDDFALKIQADQGLAYVVSNRGKQATELQELVFSYKGDRQNTLAENRNQFLELLPADINTGLSNTVFEYED</sequence>
<name>A0AAE3MLV6_9FLAO</name>
<dbReference type="Pfam" id="PF07676">
    <property type="entry name" value="PD40"/>
    <property type="match status" value="1"/>
</dbReference>
<dbReference type="InterPro" id="IPR011659">
    <property type="entry name" value="WD40"/>
</dbReference>
<protein>
    <submittedName>
        <fullName evidence="2">Cell envelope biogenesis protein OmpA</fullName>
    </submittedName>
</protein>
<dbReference type="InterPro" id="IPR011042">
    <property type="entry name" value="6-blade_b-propeller_TolB-like"/>
</dbReference>
<accession>A0AAE3MLV6</accession>
<dbReference type="AlphaFoldDB" id="A0AAE3MLV6"/>
<dbReference type="Proteomes" id="UP001207116">
    <property type="component" value="Unassembled WGS sequence"/>
</dbReference>
<proteinExistence type="predicted"/>
<feature type="signal peptide" evidence="1">
    <location>
        <begin position="1"/>
        <end position="24"/>
    </location>
</feature>
<comment type="caution">
    <text evidence="2">The sequence shown here is derived from an EMBL/GenBank/DDBJ whole genome shotgun (WGS) entry which is preliminary data.</text>
</comment>
<keyword evidence="1" id="KW-0732">Signal</keyword>
<dbReference type="RefSeq" id="WP_266012708.1">
    <property type="nucleotide sequence ID" value="NZ_JAPFQP010000002.1"/>
</dbReference>